<organism evidence="3 4">
    <name type="scientific">Hungatella effluvii</name>
    <dbReference type="NCBI Taxonomy" id="1096246"/>
    <lineage>
        <taxon>Bacteria</taxon>
        <taxon>Bacillati</taxon>
        <taxon>Bacillota</taxon>
        <taxon>Clostridia</taxon>
        <taxon>Lachnospirales</taxon>
        <taxon>Lachnospiraceae</taxon>
        <taxon>Hungatella</taxon>
    </lineage>
</organism>
<reference evidence="3 4" key="1">
    <citation type="submission" date="2018-05" db="EMBL/GenBank/DDBJ databases">
        <title>Genomic Encyclopedia of Type Strains, Phase IV (KMG-IV): sequencing the most valuable type-strain genomes for metagenomic binning, comparative biology and taxonomic classification.</title>
        <authorList>
            <person name="Goeker M."/>
        </authorList>
    </citation>
    <scope>NUCLEOTIDE SEQUENCE [LARGE SCALE GENOMIC DNA]</scope>
    <source>
        <strain evidence="3 4">DSM 24995</strain>
    </source>
</reference>
<dbReference type="AlphaFoldDB" id="A0A2V3Y661"/>
<dbReference type="InterPro" id="IPR018357">
    <property type="entry name" value="Hexapep_transf_CS"/>
</dbReference>
<name>A0A2V3Y661_9FIRM</name>
<protein>
    <submittedName>
        <fullName evidence="3">Maltose O-acetyltransferase</fullName>
    </submittedName>
</protein>
<evidence type="ECO:0000313" key="3">
    <source>
        <dbReference type="EMBL" id="PXX52525.1"/>
    </source>
</evidence>
<evidence type="ECO:0000256" key="2">
    <source>
        <dbReference type="ARBA" id="ARBA00022737"/>
    </source>
</evidence>
<evidence type="ECO:0000256" key="1">
    <source>
        <dbReference type="ARBA" id="ARBA00022679"/>
    </source>
</evidence>
<dbReference type="SUPFAM" id="SSF51161">
    <property type="entry name" value="Trimeric LpxA-like enzymes"/>
    <property type="match status" value="1"/>
</dbReference>
<dbReference type="InterPro" id="IPR050179">
    <property type="entry name" value="Trans_hexapeptide_repeat"/>
</dbReference>
<dbReference type="PROSITE" id="PS00101">
    <property type="entry name" value="HEXAPEP_TRANSFERASES"/>
    <property type="match status" value="1"/>
</dbReference>
<keyword evidence="4" id="KW-1185">Reference proteome</keyword>
<keyword evidence="2" id="KW-0677">Repeat</keyword>
<keyword evidence="1 3" id="KW-0808">Transferase</keyword>
<sequence>MIRKIKLKIKKLLRGGCTVEELRKLGATIGDDVEIWTDKIDRGHAFLLEIGNRVTISDARILLHDASTKRFIGYSRVGRVVIGSDVFIGADAIILPGITIGNNVVIGAGAVVTRDIPDNSIVVGNPGRVIRTTDNFIEKNQKGMEKHPVFTTYWANKTIEEKQEMKKALKDCMGYDV</sequence>
<dbReference type="RefSeq" id="WP_110323651.1">
    <property type="nucleotide sequence ID" value="NZ_QJKD01000007.1"/>
</dbReference>
<dbReference type="PANTHER" id="PTHR43300">
    <property type="entry name" value="ACETYLTRANSFERASE"/>
    <property type="match status" value="1"/>
</dbReference>
<dbReference type="InterPro" id="IPR001451">
    <property type="entry name" value="Hexapep"/>
</dbReference>
<dbReference type="Proteomes" id="UP000248057">
    <property type="component" value="Unassembled WGS sequence"/>
</dbReference>
<gene>
    <name evidence="3" type="ORF">DFR60_107211</name>
</gene>
<evidence type="ECO:0000313" key="4">
    <source>
        <dbReference type="Proteomes" id="UP000248057"/>
    </source>
</evidence>
<dbReference type="GO" id="GO:0016740">
    <property type="term" value="F:transferase activity"/>
    <property type="evidence" value="ECO:0007669"/>
    <property type="project" value="UniProtKB-KW"/>
</dbReference>
<proteinExistence type="predicted"/>
<accession>A0A2V3Y661</accession>
<dbReference type="EMBL" id="QJKD01000007">
    <property type="protein sequence ID" value="PXX52525.1"/>
    <property type="molecule type" value="Genomic_DNA"/>
</dbReference>
<dbReference type="PANTHER" id="PTHR43300:SF11">
    <property type="entry name" value="ACETYLTRANSFERASE RV3034C-RELATED"/>
    <property type="match status" value="1"/>
</dbReference>
<dbReference type="Gene3D" id="2.160.10.10">
    <property type="entry name" value="Hexapeptide repeat proteins"/>
    <property type="match status" value="1"/>
</dbReference>
<dbReference type="GeneID" id="86062319"/>
<dbReference type="Pfam" id="PF00132">
    <property type="entry name" value="Hexapep"/>
    <property type="match status" value="1"/>
</dbReference>
<comment type="caution">
    <text evidence="3">The sequence shown here is derived from an EMBL/GenBank/DDBJ whole genome shotgun (WGS) entry which is preliminary data.</text>
</comment>
<dbReference type="InterPro" id="IPR011004">
    <property type="entry name" value="Trimer_LpxA-like_sf"/>
</dbReference>